<dbReference type="Proteomes" id="UP001055286">
    <property type="component" value="Unassembled WGS sequence"/>
</dbReference>
<dbReference type="InterPro" id="IPR018968">
    <property type="entry name" value="Phasin"/>
</dbReference>
<protein>
    <recommendedName>
        <fullName evidence="2">Phasin domain-containing protein</fullName>
    </recommendedName>
</protein>
<keyword evidence="4" id="KW-1185">Reference proteome</keyword>
<feature type="region of interest" description="Disordered" evidence="1">
    <location>
        <begin position="1"/>
        <end position="183"/>
    </location>
</feature>
<accession>A0AA37H6A3</accession>
<sequence length="267" mass="27018">MTTTRRIDRTRKPPRRTPVRAAARTNDSAKSGETGASETTSDEAMIAAGTHEAATGAEQPETEQPGSAPTSEVEDAPEDASAAEAGAEDSAAPVAAAGTEIRAEGSSEGASVEEPVAEAPVAQAAAVEAAGDAQASVQESDVPDAAAPAETPVAEPATGEAPAVATSDEPAAAPEQPGPRGREEVPLAAMQGFIEINGRLVAFLQGESQAALAFWKAALAVRSPGDLAQLQAAEMSRAVDAALACWTDLARRMGRFPAFVAPRARAA</sequence>
<dbReference type="AlphaFoldDB" id="A0AA37H6A3"/>
<comment type="caution">
    <text evidence="3">The sequence shown here is derived from an EMBL/GenBank/DDBJ whole genome shotgun (WGS) entry which is preliminary data.</text>
</comment>
<feature type="compositionally biased region" description="Polar residues" evidence="1">
    <location>
        <begin position="26"/>
        <end position="39"/>
    </location>
</feature>
<evidence type="ECO:0000313" key="3">
    <source>
        <dbReference type="EMBL" id="GJD59938.1"/>
    </source>
</evidence>
<feature type="domain" description="Phasin" evidence="2">
    <location>
        <begin position="188"/>
        <end position="251"/>
    </location>
</feature>
<name>A0AA37H6A3_9HYPH</name>
<proteinExistence type="predicted"/>
<feature type="compositionally biased region" description="Basic and acidic residues" evidence="1">
    <location>
        <begin position="1"/>
        <end position="11"/>
    </location>
</feature>
<reference evidence="3" key="2">
    <citation type="submission" date="2021-08" db="EMBL/GenBank/DDBJ databases">
        <authorList>
            <person name="Tani A."/>
            <person name="Ola A."/>
            <person name="Ogura Y."/>
            <person name="Katsura K."/>
            <person name="Hayashi T."/>
        </authorList>
    </citation>
    <scope>NUCLEOTIDE SEQUENCE</scope>
    <source>
        <strain evidence="3">JCM 32048</strain>
    </source>
</reference>
<evidence type="ECO:0000259" key="2">
    <source>
        <dbReference type="Pfam" id="PF09361"/>
    </source>
</evidence>
<organism evidence="3 4">
    <name type="scientific">Methylobacterium frigidaeris</name>
    <dbReference type="NCBI Taxonomy" id="2038277"/>
    <lineage>
        <taxon>Bacteria</taxon>
        <taxon>Pseudomonadati</taxon>
        <taxon>Pseudomonadota</taxon>
        <taxon>Alphaproteobacteria</taxon>
        <taxon>Hyphomicrobiales</taxon>
        <taxon>Methylobacteriaceae</taxon>
        <taxon>Methylobacterium</taxon>
    </lineage>
</organism>
<gene>
    <name evidence="3" type="ORF">MPEAHAMD_0069</name>
</gene>
<feature type="compositionally biased region" description="Low complexity" evidence="1">
    <location>
        <begin position="47"/>
        <end position="58"/>
    </location>
</feature>
<evidence type="ECO:0000256" key="1">
    <source>
        <dbReference type="SAM" id="MobiDB-lite"/>
    </source>
</evidence>
<feature type="compositionally biased region" description="Low complexity" evidence="1">
    <location>
        <begin position="79"/>
        <end position="166"/>
    </location>
</feature>
<dbReference type="Pfam" id="PF09361">
    <property type="entry name" value="Phasin_2"/>
    <property type="match status" value="1"/>
</dbReference>
<dbReference type="RefSeq" id="WP_099908744.1">
    <property type="nucleotide sequence ID" value="NZ_BPQJ01000001.1"/>
</dbReference>
<dbReference type="EMBL" id="BPQJ01000001">
    <property type="protein sequence ID" value="GJD59938.1"/>
    <property type="molecule type" value="Genomic_DNA"/>
</dbReference>
<reference evidence="3" key="1">
    <citation type="journal article" date="2016" name="Front. Microbiol.">
        <title>Genome Sequence of the Piezophilic, Mesophilic Sulfate-Reducing Bacterium Desulfovibrio indicus J2T.</title>
        <authorList>
            <person name="Cao J."/>
            <person name="Maignien L."/>
            <person name="Shao Z."/>
            <person name="Alain K."/>
            <person name="Jebbar M."/>
        </authorList>
    </citation>
    <scope>NUCLEOTIDE SEQUENCE</scope>
    <source>
        <strain evidence="3">JCM 32048</strain>
    </source>
</reference>
<evidence type="ECO:0000313" key="4">
    <source>
        <dbReference type="Proteomes" id="UP001055286"/>
    </source>
</evidence>